<reference evidence="3 4" key="1">
    <citation type="journal article" date="2012" name="Eukaryot. Cell">
        <title>Draft genome sequence of Wickerhamomyces ciferrii NRRL Y-1031 F-60-10.</title>
        <authorList>
            <person name="Schneider J."/>
            <person name="Andrea H."/>
            <person name="Blom J."/>
            <person name="Jaenicke S."/>
            <person name="Ruckert C."/>
            <person name="Schorsch C."/>
            <person name="Szczepanowski R."/>
            <person name="Farwick M."/>
            <person name="Goesmann A."/>
            <person name="Puhler A."/>
            <person name="Schaffer S."/>
            <person name="Tauch A."/>
            <person name="Kohler T."/>
            <person name="Brinkrolf K."/>
        </authorList>
    </citation>
    <scope>NUCLEOTIDE SEQUENCE [LARGE SCALE GENOMIC DNA]</scope>
    <source>
        <strain evidence="4">ATCC 14091 / BCRC 22168 / CBS 111 / JCM 3599 / NBRC 0793 / NRRL Y-1031 F-60-10</strain>
    </source>
</reference>
<comment type="caution">
    <text evidence="3">The sequence shown here is derived from an EMBL/GenBank/DDBJ whole genome shotgun (WGS) entry which is preliminary data.</text>
</comment>
<dbReference type="AlphaFoldDB" id="K0KPS9"/>
<dbReference type="PANTHER" id="PTHR13395:SF6">
    <property type="entry name" value="SISTER CHROMATID COHESION PROTEIN DCC1"/>
    <property type="match status" value="1"/>
</dbReference>
<dbReference type="Proteomes" id="UP000009328">
    <property type="component" value="Unassembled WGS sequence"/>
</dbReference>
<proteinExistence type="inferred from homology"/>
<dbReference type="GO" id="GO:0034088">
    <property type="term" value="P:maintenance of mitotic sister chromatid cohesion"/>
    <property type="evidence" value="ECO:0007669"/>
    <property type="project" value="TreeGrafter"/>
</dbReference>
<dbReference type="GO" id="GO:0031390">
    <property type="term" value="C:Ctf18 RFC-like complex"/>
    <property type="evidence" value="ECO:0007669"/>
    <property type="project" value="InterPro"/>
</dbReference>
<dbReference type="PANTHER" id="PTHR13395">
    <property type="entry name" value="SISTER CHROMATID COHESION PROTEIN DCC1-RELATED"/>
    <property type="match status" value="1"/>
</dbReference>
<dbReference type="InParanoid" id="K0KPS9"/>
<dbReference type="HOGENOM" id="CLU_034504_0_0_1"/>
<dbReference type="FunCoup" id="K0KPS9">
    <property type="interactions" value="456"/>
</dbReference>
<evidence type="ECO:0000256" key="2">
    <source>
        <dbReference type="ARBA" id="ARBA00022705"/>
    </source>
</evidence>
<keyword evidence="4" id="KW-1185">Reference proteome</keyword>
<dbReference type="InterPro" id="IPR019128">
    <property type="entry name" value="Dcc1"/>
</dbReference>
<dbReference type="GO" id="GO:0000785">
    <property type="term" value="C:chromatin"/>
    <property type="evidence" value="ECO:0007669"/>
    <property type="project" value="TreeGrafter"/>
</dbReference>
<name>K0KPS9_WICCF</name>
<accession>K0KPS9</accession>
<organism evidence="3 4">
    <name type="scientific">Wickerhamomyces ciferrii (strain ATCC 14091 / BCRC 22168 / CBS 111 / JCM 3599 / NBRC 0793 / NRRL Y-1031 F-60-10)</name>
    <name type="common">Yeast</name>
    <name type="synonym">Pichia ciferrii</name>
    <dbReference type="NCBI Taxonomy" id="1206466"/>
    <lineage>
        <taxon>Eukaryota</taxon>
        <taxon>Fungi</taxon>
        <taxon>Dikarya</taxon>
        <taxon>Ascomycota</taxon>
        <taxon>Saccharomycotina</taxon>
        <taxon>Saccharomycetes</taxon>
        <taxon>Phaffomycetales</taxon>
        <taxon>Wickerhamomycetaceae</taxon>
        <taxon>Wickerhamomyces</taxon>
    </lineage>
</organism>
<keyword evidence="2" id="KW-0235">DNA replication</keyword>
<evidence type="ECO:0000256" key="1">
    <source>
        <dbReference type="ARBA" id="ARBA00007017"/>
    </source>
</evidence>
<evidence type="ECO:0000313" key="4">
    <source>
        <dbReference type="Proteomes" id="UP000009328"/>
    </source>
</evidence>
<comment type="similarity">
    <text evidence="1">Belongs to the DCC1 family.</text>
</comment>
<dbReference type="EMBL" id="CAIF01000077">
    <property type="protein sequence ID" value="CCH43414.1"/>
    <property type="molecule type" value="Genomic_DNA"/>
</dbReference>
<dbReference type="STRING" id="1206466.K0KPS9"/>
<gene>
    <name evidence="3" type="ORF">BN7_2962</name>
</gene>
<dbReference type="eggNOG" id="KOG0798">
    <property type="taxonomic scope" value="Eukaryota"/>
</dbReference>
<evidence type="ECO:0000313" key="3">
    <source>
        <dbReference type="EMBL" id="CCH43414.1"/>
    </source>
</evidence>
<sequence>MELDVLVNLQSDNTYRLVELSPELQSLLEENNESLYIKASTEENDIVLCSETQTFQLKQRNHSNTVLLMKYLGLGDNTLQSYSLQSNVFEIKPIKGTISPINIPIYDGQGNFIKNGNNITVQYLKDNSPISTNEFDKVWFELNGSQLNDRAIILSRDFINKSLHLLIMSIMAANLDINELSLIEVYKTLSEDDDYSIDIVETILRKYSNEDSEPFSLNKIKIAQWYGIESLKKFASNDKLISPSEFLIKWKSEFPPFFDISIDLPLLKGYYVKPLPDRIKYMPWDKLSKDINERLNTLFKNQSTWELDDLIPYIQEFNTKNLKFENFIMKFAKKKKIGKKIIITSR</sequence>
<dbReference type="Pfam" id="PF09724">
    <property type="entry name" value="Dcc1"/>
    <property type="match status" value="1"/>
</dbReference>
<dbReference type="GO" id="GO:0006260">
    <property type="term" value="P:DNA replication"/>
    <property type="evidence" value="ECO:0007669"/>
    <property type="project" value="UniProtKB-KW"/>
</dbReference>
<dbReference type="GO" id="GO:0000775">
    <property type="term" value="C:chromosome, centromeric region"/>
    <property type="evidence" value="ECO:0007669"/>
    <property type="project" value="TreeGrafter"/>
</dbReference>
<protein>
    <submittedName>
        <fullName evidence="3">Sister chromatid cohesion protein</fullName>
    </submittedName>
</protein>